<dbReference type="InterPro" id="IPR011234">
    <property type="entry name" value="Fumarylacetoacetase-like_C"/>
</dbReference>
<protein>
    <submittedName>
        <fullName evidence="4">Fumarylacetoacetate hydrolase family protein</fullName>
    </submittedName>
</protein>
<dbReference type="Proteomes" id="UP001551658">
    <property type="component" value="Unassembled WGS sequence"/>
</dbReference>
<dbReference type="Pfam" id="PF01557">
    <property type="entry name" value="FAA_hydrolase"/>
    <property type="match status" value="1"/>
</dbReference>
<proteinExistence type="inferred from homology"/>
<gene>
    <name evidence="4" type="ORF">AB0H72_27460</name>
</gene>
<dbReference type="EMBL" id="JBFAIH010000019">
    <property type="protein sequence ID" value="MEV0366439.1"/>
    <property type="molecule type" value="Genomic_DNA"/>
</dbReference>
<evidence type="ECO:0000259" key="3">
    <source>
        <dbReference type="Pfam" id="PF01557"/>
    </source>
</evidence>
<evidence type="ECO:0000256" key="1">
    <source>
        <dbReference type="ARBA" id="ARBA00010211"/>
    </source>
</evidence>
<reference evidence="4 5" key="1">
    <citation type="submission" date="2024-06" db="EMBL/GenBank/DDBJ databases">
        <title>The Natural Products Discovery Center: Release of the First 8490 Sequenced Strains for Exploring Actinobacteria Biosynthetic Diversity.</title>
        <authorList>
            <person name="Kalkreuter E."/>
            <person name="Kautsar S.A."/>
            <person name="Yang D."/>
            <person name="Bader C.D."/>
            <person name="Teijaro C.N."/>
            <person name="Fluegel L."/>
            <person name="Davis C.M."/>
            <person name="Simpson J.R."/>
            <person name="Lauterbach L."/>
            <person name="Steele A.D."/>
            <person name="Gui C."/>
            <person name="Meng S."/>
            <person name="Li G."/>
            <person name="Viehrig K."/>
            <person name="Ye F."/>
            <person name="Su P."/>
            <person name="Kiefer A.F."/>
            <person name="Nichols A."/>
            <person name="Cepeda A.J."/>
            <person name="Yan W."/>
            <person name="Fan B."/>
            <person name="Jiang Y."/>
            <person name="Adhikari A."/>
            <person name="Zheng C.-J."/>
            <person name="Schuster L."/>
            <person name="Cowan T.M."/>
            <person name="Smanski M.J."/>
            <person name="Chevrette M.G."/>
            <person name="De Carvalho L.P.S."/>
            <person name="Shen B."/>
        </authorList>
    </citation>
    <scope>NUCLEOTIDE SEQUENCE [LARGE SCALE GENOMIC DNA]</scope>
    <source>
        <strain evidence="4 5">NPDC050671</strain>
    </source>
</reference>
<dbReference type="PANTHER" id="PTHR42796">
    <property type="entry name" value="FUMARYLACETOACETATE HYDROLASE DOMAIN-CONTAINING PROTEIN 2A-RELATED"/>
    <property type="match status" value="1"/>
</dbReference>
<keyword evidence="5" id="KW-1185">Reference proteome</keyword>
<feature type="domain" description="Fumarylacetoacetase-like C-terminal" evidence="3">
    <location>
        <begin position="86"/>
        <end position="317"/>
    </location>
</feature>
<dbReference type="InterPro" id="IPR051121">
    <property type="entry name" value="FAH"/>
</dbReference>
<organism evidence="4 5">
    <name type="scientific">Nocardia fusca</name>
    <dbReference type="NCBI Taxonomy" id="941183"/>
    <lineage>
        <taxon>Bacteria</taxon>
        <taxon>Bacillati</taxon>
        <taxon>Actinomycetota</taxon>
        <taxon>Actinomycetes</taxon>
        <taxon>Mycobacteriales</taxon>
        <taxon>Nocardiaceae</taxon>
        <taxon>Nocardia</taxon>
    </lineage>
</organism>
<dbReference type="SUPFAM" id="SSF56529">
    <property type="entry name" value="FAH"/>
    <property type="match status" value="1"/>
</dbReference>
<keyword evidence="4" id="KW-0378">Hydrolase</keyword>
<comment type="similarity">
    <text evidence="1">Belongs to the FAH family.</text>
</comment>
<dbReference type="Gene3D" id="3.90.850.10">
    <property type="entry name" value="Fumarylacetoacetase-like, C-terminal domain"/>
    <property type="match status" value="1"/>
</dbReference>
<dbReference type="PANTHER" id="PTHR42796:SF4">
    <property type="entry name" value="FUMARYLACETOACETATE HYDROLASE DOMAIN-CONTAINING PROTEIN 2A"/>
    <property type="match status" value="1"/>
</dbReference>
<accession>A0ABV3FFD9</accession>
<evidence type="ECO:0000313" key="5">
    <source>
        <dbReference type="Proteomes" id="UP001551658"/>
    </source>
</evidence>
<evidence type="ECO:0000256" key="2">
    <source>
        <dbReference type="ARBA" id="ARBA00022723"/>
    </source>
</evidence>
<dbReference type="RefSeq" id="WP_357984420.1">
    <property type="nucleotide sequence ID" value="NZ_JBFAIH010000019.1"/>
</dbReference>
<comment type="caution">
    <text evidence="4">The sequence shown here is derived from an EMBL/GenBank/DDBJ whole genome shotgun (WGS) entry which is preliminary data.</text>
</comment>
<dbReference type="GO" id="GO:0016787">
    <property type="term" value="F:hydrolase activity"/>
    <property type="evidence" value="ECO:0007669"/>
    <property type="project" value="UniProtKB-KW"/>
</dbReference>
<evidence type="ECO:0000313" key="4">
    <source>
        <dbReference type="EMBL" id="MEV0366439.1"/>
    </source>
</evidence>
<sequence length="328" mass="35007">MNRVVESYGLGTFADGERSFAGVVAGDRVVEILPEQLGSGVVTTADIFDAWDTVRTALPDIAARAATEGKPLAQLRILPPVQPRHIFQAGANYRSHVAEIIVSGKAADDTRTDDELEAAAAAMMDERARTGSPFFFTGLASAMCGADDDVLLVPESDRTDWEAELAVVIGAVADNVVRENALDFVAGYTVANDVSARDLQFPAEHRPLGGDWLRAKNRPTFLPVGPFVIPADNLGDYRDLDIEFRLNGERMQHDRAANMLFDVPTLVAQASAITPLLPGDLILTGSPAGNGGKWQRWLAPGDVMEASISGIGTLRNVCRAAPGKKATA</sequence>
<name>A0ABV3FFD9_9NOCA</name>
<keyword evidence="2" id="KW-0479">Metal-binding</keyword>
<dbReference type="InterPro" id="IPR036663">
    <property type="entry name" value="Fumarylacetoacetase_C_sf"/>
</dbReference>